<dbReference type="Proteomes" id="UP000824229">
    <property type="component" value="Unassembled WGS sequence"/>
</dbReference>
<sequence>MAYWKICQENDQRVIFFDTIRELDDIDYLTYYLKYQLAPVIMGVKSAITLNIGKRQGRTISKVKLLRIIEELGLKGIILRDTKNGHIVLAYRKCALENILNETKAREVLESLNYPLDSIYTMVSHLRKRYDYCHCPPELGIFLGFPIEDVTDYMCGTSKKCLLCGYWQVYNNVDEAKKIFKKYDAAKAHMLTYLLDELEKIS</sequence>
<reference evidence="1" key="1">
    <citation type="journal article" date="2021" name="PeerJ">
        <title>Extensive microbial diversity within the chicken gut microbiome revealed by metagenomics and culture.</title>
        <authorList>
            <person name="Gilroy R."/>
            <person name="Ravi A."/>
            <person name="Getino M."/>
            <person name="Pursley I."/>
            <person name="Horton D.L."/>
            <person name="Alikhan N.F."/>
            <person name="Baker D."/>
            <person name="Gharbi K."/>
            <person name="Hall N."/>
            <person name="Watson M."/>
            <person name="Adriaenssens E.M."/>
            <person name="Foster-Nyarko E."/>
            <person name="Jarju S."/>
            <person name="Secka A."/>
            <person name="Antonio M."/>
            <person name="Oren A."/>
            <person name="Chaudhuri R.R."/>
            <person name="La Ragione R."/>
            <person name="Hildebrand F."/>
            <person name="Pallen M.J."/>
        </authorList>
    </citation>
    <scope>NUCLEOTIDE SEQUENCE</scope>
    <source>
        <strain evidence="1">B5-657</strain>
    </source>
</reference>
<comment type="caution">
    <text evidence="1">The sequence shown here is derived from an EMBL/GenBank/DDBJ whole genome shotgun (WGS) entry which is preliminary data.</text>
</comment>
<accession>A0A9E2KEM3</accession>
<dbReference type="EMBL" id="JAHLFQ010000225">
    <property type="protein sequence ID" value="MBU3805001.1"/>
    <property type="molecule type" value="Genomic_DNA"/>
</dbReference>
<protein>
    <submittedName>
        <fullName evidence="1">DUF3793 family protein</fullName>
    </submittedName>
</protein>
<organism evidence="1 2">
    <name type="scientific">Candidatus Cellulosilyticum pullistercoris</name>
    <dbReference type="NCBI Taxonomy" id="2838521"/>
    <lineage>
        <taxon>Bacteria</taxon>
        <taxon>Bacillati</taxon>
        <taxon>Bacillota</taxon>
        <taxon>Clostridia</taxon>
        <taxon>Lachnospirales</taxon>
        <taxon>Cellulosilyticaceae</taxon>
        <taxon>Cellulosilyticum</taxon>
    </lineage>
</organism>
<dbReference type="InterPro" id="IPR024523">
    <property type="entry name" value="DUF3793"/>
</dbReference>
<evidence type="ECO:0000313" key="1">
    <source>
        <dbReference type="EMBL" id="MBU3805001.1"/>
    </source>
</evidence>
<evidence type="ECO:0000313" key="2">
    <source>
        <dbReference type="Proteomes" id="UP000824229"/>
    </source>
</evidence>
<dbReference type="Pfam" id="PF12672">
    <property type="entry name" value="DUF3793"/>
    <property type="match status" value="1"/>
</dbReference>
<gene>
    <name evidence="1" type="ORF">H9872_09640</name>
</gene>
<name>A0A9E2KEM3_9FIRM</name>
<dbReference type="AlphaFoldDB" id="A0A9E2KEM3"/>
<reference evidence="1" key="2">
    <citation type="submission" date="2021-04" db="EMBL/GenBank/DDBJ databases">
        <authorList>
            <person name="Gilroy R."/>
        </authorList>
    </citation>
    <scope>NUCLEOTIDE SEQUENCE</scope>
    <source>
        <strain evidence="1">B5-657</strain>
    </source>
</reference>
<proteinExistence type="predicted"/>